<proteinExistence type="predicted"/>
<feature type="transmembrane region" description="Helical" evidence="1">
    <location>
        <begin position="109"/>
        <end position="130"/>
    </location>
</feature>
<feature type="transmembrane region" description="Helical" evidence="1">
    <location>
        <begin position="236"/>
        <end position="257"/>
    </location>
</feature>
<feature type="transmembrane region" description="Helical" evidence="1">
    <location>
        <begin position="182"/>
        <end position="203"/>
    </location>
</feature>
<feature type="transmembrane region" description="Helical" evidence="1">
    <location>
        <begin position="84"/>
        <end position="103"/>
    </location>
</feature>
<gene>
    <name evidence="2" type="ORF">GJG86_10220</name>
</gene>
<protein>
    <submittedName>
        <fullName evidence="2">Uncharacterized protein</fullName>
    </submittedName>
</protein>
<keyword evidence="1" id="KW-0472">Membrane</keyword>
<organism evidence="2 3">
    <name type="scientific">Eggerthella guodeyinii</name>
    <dbReference type="NCBI Taxonomy" id="2690837"/>
    <lineage>
        <taxon>Bacteria</taxon>
        <taxon>Bacillati</taxon>
        <taxon>Actinomycetota</taxon>
        <taxon>Coriobacteriia</taxon>
        <taxon>Eggerthellales</taxon>
        <taxon>Eggerthellaceae</taxon>
        <taxon>Eggerthella</taxon>
    </lineage>
</organism>
<dbReference type="EMBL" id="VTFY01000008">
    <property type="protein sequence ID" value="MRX82866.1"/>
    <property type="molecule type" value="Genomic_DNA"/>
</dbReference>
<comment type="caution">
    <text evidence="2">The sequence shown here is derived from an EMBL/GenBank/DDBJ whole genome shotgun (WGS) entry which is preliminary data.</text>
</comment>
<dbReference type="RefSeq" id="WP_154333711.1">
    <property type="nucleotide sequence ID" value="NZ_VTFY01000008.1"/>
</dbReference>
<evidence type="ECO:0000313" key="3">
    <source>
        <dbReference type="Proteomes" id="UP000438093"/>
    </source>
</evidence>
<evidence type="ECO:0000313" key="2">
    <source>
        <dbReference type="EMBL" id="MRX82866.1"/>
    </source>
</evidence>
<keyword evidence="1" id="KW-0812">Transmembrane</keyword>
<keyword evidence="3" id="KW-1185">Reference proteome</keyword>
<reference evidence="3" key="1">
    <citation type="submission" date="2019-08" db="EMBL/GenBank/DDBJ databases">
        <title>Arthrobacter sp. nov., isolated from plateau pika and Tibetan wild ass.</title>
        <authorList>
            <person name="Ge Y."/>
        </authorList>
    </citation>
    <scope>NUCLEOTIDE SEQUENCE [LARGE SCALE GENOMIC DNA]</scope>
    <source>
        <strain evidence="3">HF-4214</strain>
    </source>
</reference>
<evidence type="ECO:0000256" key="1">
    <source>
        <dbReference type="SAM" id="Phobius"/>
    </source>
</evidence>
<feature type="transmembrane region" description="Helical" evidence="1">
    <location>
        <begin position="210"/>
        <end position="230"/>
    </location>
</feature>
<sequence>MSGTGKRDVERLLRAHYRAERGAPDAASKAATLAAVRAAVASGRPAGARMGAEAAAGACAGERSRRATFAGFVAAQARFIHPRVWVAQLALVAMMVAVCLPSSGMVRGFSVVSGMLAAATVLVGLPDLLASATHRVAELEYACRFDCRAVALARLIVLGCSDVVAVTAIALAAPIALGADPFASFVHACVPYFLSCAGALLAARRCPPSQALLLACVWTLLVIAGAYAVHALAPDAYSQASVWLWALVAAASLGWAVREVRTWLGSIAAGLDVFAPAPTPR</sequence>
<dbReference type="AlphaFoldDB" id="A0A6N7RNP7"/>
<keyword evidence="1" id="KW-1133">Transmembrane helix</keyword>
<feature type="transmembrane region" description="Helical" evidence="1">
    <location>
        <begin position="151"/>
        <end position="176"/>
    </location>
</feature>
<name>A0A6N7RNP7_9ACTN</name>
<dbReference type="Proteomes" id="UP000438093">
    <property type="component" value="Unassembled WGS sequence"/>
</dbReference>
<accession>A0A6N7RNP7</accession>